<accession>T1D5X5</accession>
<comment type="caution">
    <text evidence="1">The sequence shown here is derived from an EMBL/GenBank/DDBJ whole genome shotgun (WGS) entry which is preliminary data.</text>
</comment>
<sequence length="558" mass="64400">MTRPEDLSLVHEMLGAAPLVDRFLDRLRLDELLEEAVPSSPLVKLPYARALGVFVRNFILDRGPVYALEERTIPFVPELFHLRPEEGHLLNDDRAGRALDALFDADRASFLNQLVIRAIREFRLEMSELHNDSTTITFTGEYPEADGRWMRGKPTVALRRSVANKDHRPDLKQVLWNLTVTFDGAVPVRCKVHDGNTEDSTTHIENWDALCLLVGSTDFLYVADCKLCTEGAMLHIHGKGGRFLTVVPDTRKETEWFREHLKEHEVVWVDVPRESGEEKGEVPVLWRTTESPLRSKEGFRIVWIWSWEKQVRDLAWRQGAILRATKHLEELEKRLQRPRCKIRTREGVVQGAEGAMGAAGRWLDYAITEEAVPRFKQERRGRPGRNTRYRREDRVRFHVSWKVKEEVVAGDAKSDGMFPLITNDEKLTGAELLKRYKEQARVEKRHEQLKTVYRVAPVFLKKATRIEGLLCLYFVALLVQALIEREVRRGMAREKLVGLPLYPEKRMAKAPTTNRMLEVLTPLMVSHLSERGEHVRNFLTELSPLQKDILRLAGVPEE</sequence>
<organism evidence="1">
    <name type="scientific">mine drainage metagenome</name>
    <dbReference type="NCBI Taxonomy" id="410659"/>
    <lineage>
        <taxon>unclassified sequences</taxon>
        <taxon>metagenomes</taxon>
        <taxon>ecological metagenomes</taxon>
    </lineage>
</organism>
<proteinExistence type="predicted"/>
<dbReference type="AlphaFoldDB" id="T1D5X5"/>
<dbReference type="PANTHER" id="PTHR34614">
    <property type="match status" value="1"/>
</dbReference>
<feature type="non-terminal residue" evidence="1">
    <location>
        <position position="558"/>
    </location>
</feature>
<dbReference type="EMBL" id="AUZY01000684">
    <property type="protein sequence ID" value="EQD77685.1"/>
    <property type="molecule type" value="Genomic_DNA"/>
</dbReference>
<reference evidence="1" key="1">
    <citation type="submission" date="2013-08" db="EMBL/GenBank/DDBJ databases">
        <authorList>
            <person name="Mendez C."/>
            <person name="Richter M."/>
            <person name="Ferrer M."/>
            <person name="Sanchez J."/>
        </authorList>
    </citation>
    <scope>NUCLEOTIDE SEQUENCE</scope>
</reference>
<reference evidence="1" key="2">
    <citation type="journal article" date="2014" name="ISME J.">
        <title>Microbial stratification in low pH oxic and suboxic macroscopic growths along an acid mine drainage.</title>
        <authorList>
            <person name="Mendez-Garcia C."/>
            <person name="Mesa V."/>
            <person name="Sprenger R.R."/>
            <person name="Richter M."/>
            <person name="Diez M.S."/>
            <person name="Solano J."/>
            <person name="Bargiela R."/>
            <person name="Golyshina O.V."/>
            <person name="Manteca A."/>
            <person name="Ramos J.L."/>
            <person name="Gallego J.R."/>
            <person name="Llorente I."/>
            <person name="Martins Dos Santos V.A."/>
            <person name="Jensen O.N."/>
            <person name="Pelaez A.I."/>
            <person name="Sanchez J."/>
            <person name="Ferrer M."/>
        </authorList>
    </citation>
    <scope>NUCLEOTIDE SEQUENCE</scope>
</reference>
<gene>
    <name evidence="1" type="ORF">B1B_00935</name>
</gene>
<dbReference type="InterPro" id="IPR047654">
    <property type="entry name" value="IS1634_transpos"/>
</dbReference>
<name>T1D5X5_9ZZZZ</name>
<protein>
    <submittedName>
        <fullName evidence="1">IS4 family transposase</fullName>
    </submittedName>
</protein>
<dbReference type="NCBIfam" id="NF033559">
    <property type="entry name" value="transpos_IS1634"/>
    <property type="match status" value="1"/>
</dbReference>
<dbReference type="PANTHER" id="PTHR34614:SF2">
    <property type="entry name" value="TRANSPOSASE IS4-LIKE DOMAIN-CONTAINING PROTEIN"/>
    <property type="match status" value="1"/>
</dbReference>
<evidence type="ECO:0000313" key="1">
    <source>
        <dbReference type="EMBL" id="EQD77685.1"/>
    </source>
</evidence>